<evidence type="ECO:0000256" key="2">
    <source>
        <dbReference type="ARBA" id="ARBA00009726"/>
    </source>
</evidence>
<dbReference type="InterPro" id="IPR036640">
    <property type="entry name" value="ABC1_TM_sf"/>
</dbReference>
<dbReference type="Proteomes" id="UP000585474">
    <property type="component" value="Unassembled WGS sequence"/>
</dbReference>
<gene>
    <name evidence="11" type="ORF">Acr_00g0064610</name>
</gene>
<evidence type="ECO:0000256" key="7">
    <source>
        <dbReference type="ARBA" id="ARBA00022989"/>
    </source>
</evidence>
<proteinExistence type="inferred from homology"/>
<dbReference type="Gene3D" id="1.20.1560.10">
    <property type="entry name" value="ABC transporter type 1, transmembrane domain"/>
    <property type="match status" value="1"/>
</dbReference>
<keyword evidence="4 9" id="KW-0812">Transmembrane</keyword>
<keyword evidence="6" id="KW-0067">ATP-binding</keyword>
<evidence type="ECO:0000256" key="9">
    <source>
        <dbReference type="SAM" id="Phobius"/>
    </source>
</evidence>
<evidence type="ECO:0000256" key="6">
    <source>
        <dbReference type="ARBA" id="ARBA00022840"/>
    </source>
</evidence>
<dbReference type="GO" id="GO:0005524">
    <property type="term" value="F:ATP binding"/>
    <property type="evidence" value="ECO:0007669"/>
    <property type="project" value="UniProtKB-KW"/>
</dbReference>
<comment type="caution">
    <text evidence="11">The sequence shown here is derived from an EMBL/GenBank/DDBJ whole genome shotgun (WGS) entry which is preliminary data.</text>
</comment>
<evidence type="ECO:0000256" key="3">
    <source>
        <dbReference type="ARBA" id="ARBA00022448"/>
    </source>
</evidence>
<accession>A0A7J0DPK1</accession>
<dbReference type="AlphaFoldDB" id="A0A7J0DPK1"/>
<comment type="subcellular location">
    <subcellularLocation>
        <location evidence="1">Membrane</location>
        <topology evidence="1">Multi-pass membrane protein</topology>
    </subcellularLocation>
</comment>
<evidence type="ECO:0000313" key="11">
    <source>
        <dbReference type="EMBL" id="GFS39725.1"/>
    </source>
</evidence>
<evidence type="ECO:0000256" key="4">
    <source>
        <dbReference type="ARBA" id="ARBA00022692"/>
    </source>
</evidence>
<dbReference type="PANTHER" id="PTHR24223">
    <property type="entry name" value="ATP-BINDING CASSETTE SUB-FAMILY C"/>
    <property type="match status" value="1"/>
</dbReference>
<evidence type="ECO:0000259" key="10">
    <source>
        <dbReference type="PROSITE" id="PS50929"/>
    </source>
</evidence>
<dbReference type="GO" id="GO:0016020">
    <property type="term" value="C:membrane"/>
    <property type="evidence" value="ECO:0007669"/>
    <property type="project" value="UniProtKB-SubCell"/>
</dbReference>
<sequence>MNEILAAMDTVKCYAWESSFQSKVQTVRTDELAWFRKAQLLAACNSFILNSIPVIVIVVSFGVFTLLGGDLTPARAFTSLSLFAVLRFPLFMLPNIITQRLLVSILFCAIVAPISVYLRCIIVSIYSPSMWGCLGVVAAVEGEVAAVVEERVVEEEVVAAAAVVVVEEEVVAAAAVVVEEVVAVVEEVVVEVAVAVVAKEVVVAAAAAANDGGGGGGGSGGGGGGEGVAVEEGRFQKFG</sequence>
<comment type="similarity">
    <text evidence="2">Belongs to the ABC transporter superfamily. ABCC family. Conjugate transporter (TC 3.A.1.208) subfamily.</text>
</comment>
<feature type="transmembrane region" description="Helical" evidence="9">
    <location>
        <begin position="47"/>
        <end position="68"/>
    </location>
</feature>
<evidence type="ECO:0000256" key="5">
    <source>
        <dbReference type="ARBA" id="ARBA00022741"/>
    </source>
</evidence>
<keyword evidence="7 9" id="KW-1133">Transmembrane helix</keyword>
<dbReference type="InterPro" id="IPR050173">
    <property type="entry name" value="ABC_transporter_C-like"/>
</dbReference>
<evidence type="ECO:0000313" key="12">
    <source>
        <dbReference type="Proteomes" id="UP000585474"/>
    </source>
</evidence>
<keyword evidence="8 9" id="KW-0472">Membrane</keyword>
<evidence type="ECO:0000256" key="8">
    <source>
        <dbReference type="ARBA" id="ARBA00023136"/>
    </source>
</evidence>
<dbReference type="GO" id="GO:0140359">
    <property type="term" value="F:ABC-type transporter activity"/>
    <property type="evidence" value="ECO:0007669"/>
    <property type="project" value="InterPro"/>
</dbReference>
<keyword evidence="5" id="KW-0547">Nucleotide-binding</keyword>
<feature type="transmembrane region" description="Helical" evidence="9">
    <location>
        <begin position="101"/>
        <end position="126"/>
    </location>
</feature>
<keyword evidence="12" id="KW-1185">Reference proteome</keyword>
<dbReference type="InterPro" id="IPR011527">
    <property type="entry name" value="ABC1_TM_dom"/>
</dbReference>
<reference evidence="12" key="1">
    <citation type="submission" date="2019-07" db="EMBL/GenBank/DDBJ databases">
        <title>De Novo Assembly of kiwifruit Actinidia rufa.</title>
        <authorList>
            <person name="Sugita-Konishi S."/>
            <person name="Sato K."/>
            <person name="Mori E."/>
            <person name="Abe Y."/>
            <person name="Kisaki G."/>
            <person name="Hamano K."/>
            <person name="Suezawa K."/>
            <person name="Otani M."/>
            <person name="Fukuda T."/>
            <person name="Manabe T."/>
            <person name="Gomi K."/>
            <person name="Tabuchi M."/>
            <person name="Akimitsu K."/>
            <person name="Kataoka I."/>
        </authorList>
    </citation>
    <scope>NUCLEOTIDE SEQUENCE [LARGE SCALE GENOMIC DNA]</scope>
    <source>
        <strain evidence="12">cv. Fuchu</strain>
    </source>
</reference>
<dbReference type="PANTHER" id="PTHR24223:SF456">
    <property type="entry name" value="MULTIDRUG RESISTANCE-ASSOCIATED PROTEIN LETHAL(2)03659"/>
    <property type="match status" value="1"/>
</dbReference>
<dbReference type="Pfam" id="PF00664">
    <property type="entry name" value="ABC_membrane"/>
    <property type="match status" value="1"/>
</dbReference>
<dbReference type="PROSITE" id="PS50929">
    <property type="entry name" value="ABC_TM1F"/>
    <property type="match status" value="1"/>
</dbReference>
<dbReference type="EMBL" id="BJWL01000336">
    <property type="protein sequence ID" value="GFS39725.1"/>
    <property type="molecule type" value="Genomic_DNA"/>
</dbReference>
<dbReference type="OrthoDB" id="1297901at2759"/>
<name>A0A7J0DPK1_9ERIC</name>
<keyword evidence="3" id="KW-0813">Transport</keyword>
<organism evidence="11 12">
    <name type="scientific">Actinidia rufa</name>
    <dbReference type="NCBI Taxonomy" id="165716"/>
    <lineage>
        <taxon>Eukaryota</taxon>
        <taxon>Viridiplantae</taxon>
        <taxon>Streptophyta</taxon>
        <taxon>Embryophyta</taxon>
        <taxon>Tracheophyta</taxon>
        <taxon>Spermatophyta</taxon>
        <taxon>Magnoliopsida</taxon>
        <taxon>eudicotyledons</taxon>
        <taxon>Gunneridae</taxon>
        <taxon>Pentapetalae</taxon>
        <taxon>asterids</taxon>
        <taxon>Ericales</taxon>
        <taxon>Actinidiaceae</taxon>
        <taxon>Actinidia</taxon>
    </lineage>
</organism>
<protein>
    <submittedName>
        <fullName evidence="11">Multidrug resistance-associated protein 1</fullName>
    </submittedName>
</protein>
<evidence type="ECO:0000256" key="1">
    <source>
        <dbReference type="ARBA" id="ARBA00004141"/>
    </source>
</evidence>
<dbReference type="SUPFAM" id="SSF90123">
    <property type="entry name" value="ABC transporter transmembrane region"/>
    <property type="match status" value="1"/>
</dbReference>
<feature type="domain" description="ABC transmembrane type-1" evidence="10">
    <location>
        <begin position="1"/>
        <end position="102"/>
    </location>
</feature>